<accession>A0ABQ5FI52</accession>
<name>A0ABQ5FI52_9ASTR</name>
<dbReference type="Proteomes" id="UP001151760">
    <property type="component" value="Unassembled WGS sequence"/>
</dbReference>
<keyword evidence="3" id="KW-1185">Reference proteome</keyword>
<gene>
    <name evidence="2" type="ORF">Tco_1006529</name>
</gene>
<evidence type="ECO:0000256" key="1">
    <source>
        <dbReference type="SAM" id="Coils"/>
    </source>
</evidence>
<evidence type="ECO:0000313" key="2">
    <source>
        <dbReference type="EMBL" id="GJT62996.1"/>
    </source>
</evidence>
<reference evidence="2" key="1">
    <citation type="journal article" date="2022" name="Int. J. Mol. Sci.">
        <title>Draft Genome of Tanacetum Coccineum: Genomic Comparison of Closely Related Tanacetum-Family Plants.</title>
        <authorList>
            <person name="Yamashiro T."/>
            <person name="Shiraishi A."/>
            <person name="Nakayama K."/>
            <person name="Satake H."/>
        </authorList>
    </citation>
    <scope>NUCLEOTIDE SEQUENCE</scope>
</reference>
<comment type="caution">
    <text evidence="2">The sequence shown here is derived from an EMBL/GenBank/DDBJ whole genome shotgun (WGS) entry which is preliminary data.</text>
</comment>
<sequence length="622" mass="72079">MSTSKTYQQSLADAGSENRPPMLERGSYIPWASRFRRYLNRKRDNRKWLLKALDEGPYEFKNFVPEGLTIPRLQTVEDLEGDDLLLYDAEMELMNMILLSIPNEIYNSVDACTSAKDMWKRVERLMRGTIQNKVDRETRFTNEFDQFVAEPGEALVSVYNRFAQLMNDLERNNMNFPNVTINTKFLNSLQLEWLIYVTQVRLAKRLTVDSFDDLFYYLQQFEKLVNTSRAKKLEKSHDPLALVAHTGSSSRQTSSYYVTHPTSVVDYDAEYQQYDVHNNSEDPLVSAMLLLAKAITQYFSNPTNNHLRASSNTRNQAIIQGDKVNIQSRNSGNTGRNNRRAYVQEEVVEGMNAQNETRNVQRTLRTSSSGNTSTVQCYNCSGKDEAGVILTDEQNDFLFADASRMEEIEELSANICLMARIQPPDHTSDDGPSYESAFLSEGNVNSGIVDKDTHVPDLCAVEKLVRNAYQEAEKQRIFAKQVQTQNTHLTSQIEMYKERVRILESINKDNNYLNEFIEANEWAKRYNKQAQTQLVRDRDIIRDLKKQRDKLDLDVKNYKRKNEELQKTQSILKRQMSEKEDTYHDTILDLEAKLKKNVDLFLKLGNSLQGMFMCNIREFSNF</sequence>
<feature type="coiled-coil region" evidence="1">
    <location>
        <begin position="527"/>
        <end position="582"/>
    </location>
</feature>
<keyword evidence="1" id="KW-0175">Coiled coil</keyword>
<proteinExistence type="predicted"/>
<dbReference type="EMBL" id="BQNB010017423">
    <property type="protein sequence ID" value="GJT62996.1"/>
    <property type="molecule type" value="Genomic_DNA"/>
</dbReference>
<evidence type="ECO:0000313" key="3">
    <source>
        <dbReference type="Proteomes" id="UP001151760"/>
    </source>
</evidence>
<organism evidence="2 3">
    <name type="scientific">Tanacetum coccineum</name>
    <dbReference type="NCBI Taxonomy" id="301880"/>
    <lineage>
        <taxon>Eukaryota</taxon>
        <taxon>Viridiplantae</taxon>
        <taxon>Streptophyta</taxon>
        <taxon>Embryophyta</taxon>
        <taxon>Tracheophyta</taxon>
        <taxon>Spermatophyta</taxon>
        <taxon>Magnoliopsida</taxon>
        <taxon>eudicotyledons</taxon>
        <taxon>Gunneridae</taxon>
        <taxon>Pentapetalae</taxon>
        <taxon>asterids</taxon>
        <taxon>campanulids</taxon>
        <taxon>Asterales</taxon>
        <taxon>Asteraceae</taxon>
        <taxon>Asteroideae</taxon>
        <taxon>Anthemideae</taxon>
        <taxon>Anthemidinae</taxon>
        <taxon>Tanacetum</taxon>
    </lineage>
</organism>
<dbReference type="Pfam" id="PF14223">
    <property type="entry name" value="Retrotran_gag_2"/>
    <property type="match status" value="1"/>
</dbReference>
<reference evidence="2" key="2">
    <citation type="submission" date="2022-01" db="EMBL/GenBank/DDBJ databases">
        <authorList>
            <person name="Yamashiro T."/>
            <person name="Shiraishi A."/>
            <person name="Satake H."/>
            <person name="Nakayama K."/>
        </authorList>
    </citation>
    <scope>NUCLEOTIDE SEQUENCE</scope>
</reference>
<protein>
    <submittedName>
        <fullName evidence="2">Uncharacterized protein</fullName>
    </submittedName>
</protein>